<dbReference type="EMBL" id="FN649741">
    <property type="protein sequence ID" value="CBN80457.1"/>
    <property type="molecule type" value="Genomic_DNA"/>
</dbReference>
<feature type="signal peptide" evidence="2">
    <location>
        <begin position="1"/>
        <end position="16"/>
    </location>
</feature>
<dbReference type="InParanoid" id="D8LPI5"/>
<dbReference type="GO" id="GO:0030248">
    <property type="term" value="F:cellulose binding"/>
    <property type="evidence" value="ECO:0007669"/>
    <property type="project" value="InterPro"/>
</dbReference>
<gene>
    <name evidence="4" type="ORF">Esi_0052_0152</name>
</gene>
<evidence type="ECO:0000256" key="2">
    <source>
        <dbReference type="SAM" id="SignalP"/>
    </source>
</evidence>
<feature type="chain" id="PRO_5003117371" evidence="2">
    <location>
        <begin position="17"/>
        <end position="369"/>
    </location>
</feature>
<protein>
    <submittedName>
        <fullName evidence="4">EsV-1-166</fullName>
    </submittedName>
</protein>
<dbReference type="InterPro" id="IPR004302">
    <property type="entry name" value="Cellulose/chitin-bd_N"/>
</dbReference>
<feature type="domain" description="CBM1" evidence="3">
    <location>
        <begin position="331"/>
        <end position="368"/>
    </location>
</feature>
<keyword evidence="5" id="KW-1185">Reference proteome</keyword>
<dbReference type="InterPro" id="IPR000254">
    <property type="entry name" value="CBD"/>
</dbReference>
<dbReference type="InterPro" id="IPR035971">
    <property type="entry name" value="CBD_sf"/>
</dbReference>
<keyword evidence="1 2" id="KW-0732">Signal</keyword>
<evidence type="ECO:0000256" key="1">
    <source>
        <dbReference type="ARBA" id="ARBA00022729"/>
    </source>
</evidence>
<dbReference type="AlphaFoldDB" id="D8LPI5"/>
<dbReference type="Pfam" id="PF03067">
    <property type="entry name" value="LPMO_10"/>
    <property type="match status" value="1"/>
</dbReference>
<dbReference type="SUPFAM" id="SSF57180">
    <property type="entry name" value="Cellulose-binding domain"/>
    <property type="match status" value="1"/>
</dbReference>
<dbReference type="Pfam" id="PF00734">
    <property type="entry name" value="CBM_1"/>
    <property type="match status" value="1"/>
</dbReference>
<name>D8LPI5_ECTSI</name>
<dbReference type="GO" id="GO:0005576">
    <property type="term" value="C:extracellular region"/>
    <property type="evidence" value="ECO:0007669"/>
    <property type="project" value="InterPro"/>
</dbReference>
<dbReference type="GO" id="GO:0005975">
    <property type="term" value="P:carbohydrate metabolic process"/>
    <property type="evidence" value="ECO:0007669"/>
    <property type="project" value="InterPro"/>
</dbReference>
<proteinExistence type="predicted"/>
<evidence type="ECO:0000313" key="5">
    <source>
        <dbReference type="Proteomes" id="UP000002630"/>
    </source>
</evidence>
<sequence length="369" mass="39794">MNILKLFLALAPVVKSHLYMAQPVSRQFWQTLAFQSSPTEYCPHCYNFRGISAVQERGGGGPWPHLKLYEEGKLNTNGNYMETSATSARHVSPCGDPVQTASSDSSNVYGLANSNYPVLTEFRQESEFQVKVVVSTHHWGHIELNLCDASGMEDAEVTHECLSKYPLDRASAEMEPPIDPLHPGRYFLDPPCRSAETDQSFDTGGAEGGDIVTMTFKLPPVLTCDRCVLQMMYYVSNACVHPGYASFESDDWPSGCAPTKHDWISEGMAVCGTEGTNYVEEFASCADVTIVGKDGATDTAVGSATATATTSDTDTTTTADDDGATCDCSKTCVDVWKQCGGGDDFSGSRTCCEGATCVQHSGSYAQCLP</sequence>
<dbReference type="OrthoDB" id="47267at2759"/>
<dbReference type="SMART" id="SM00236">
    <property type="entry name" value="fCBD"/>
    <property type="match status" value="1"/>
</dbReference>
<accession>D8LPI5</accession>
<evidence type="ECO:0000313" key="4">
    <source>
        <dbReference type="EMBL" id="CBN80457.1"/>
    </source>
</evidence>
<organism evidence="4 5">
    <name type="scientific">Ectocarpus siliculosus</name>
    <name type="common">Brown alga</name>
    <name type="synonym">Conferva siliculosa</name>
    <dbReference type="NCBI Taxonomy" id="2880"/>
    <lineage>
        <taxon>Eukaryota</taxon>
        <taxon>Sar</taxon>
        <taxon>Stramenopiles</taxon>
        <taxon>Ochrophyta</taxon>
        <taxon>PX clade</taxon>
        <taxon>Phaeophyceae</taxon>
        <taxon>Ectocarpales</taxon>
        <taxon>Ectocarpaceae</taxon>
        <taxon>Ectocarpus</taxon>
    </lineage>
</organism>
<dbReference type="PROSITE" id="PS51164">
    <property type="entry name" value="CBM1_2"/>
    <property type="match status" value="1"/>
</dbReference>
<dbReference type="EMBL" id="FN648730">
    <property type="protein sequence ID" value="CBN80457.1"/>
    <property type="molecule type" value="Genomic_DNA"/>
</dbReference>
<evidence type="ECO:0000259" key="3">
    <source>
        <dbReference type="PROSITE" id="PS51164"/>
    </source>
</evidence>
<reference evidence="4 5" key="1">
    <citation type="journal article" date="2010" name="Nature">
        <title>The Ectocarpus genome and the independent evolution of multicellularity in brown algae.</title>
        <authorList>
            <person name="Cock J.M."/>
            <person name="Sterck L."/>
            <person name="Rouze P."/>
            <person name="Scornet D."/>
            <person name="Allen A.E."/>
            <person name="Amoutzias G."/>
            <person name="Anthouard V."/>
            <person name="Artiguenave F."/>
            <person name="Aury J.M."/>
            <person name="Badger J.H."/>
            <person name="Beszteri B."/>
            <person name="Billiau K."/>
            <person name="Bonnet E."/>
            <person name="Bothwell J.H."/>
            <person name="Bowler C."/>
            <person name="Boyen C."/>
            <person name="Brownlee C."/>
            <person name="Carrano C.J."/>
            <person name="Charrier B."/>
            <person name="Cho G.Y."/>
            <person name="Coelho S.M."/>
            <person name="Collen J."/>
            <person name="Corre E."/>
            <person name="Da Silva C."/>
            <person name="Delage L."/>
            <person name="Delaroque N."/>
            <person name="Dittami S.M."/>
            <person name="Doulbeau S."/>
            <person name="Elias M."/>
            <person name="Farnham G."/>
            <person name="Gachon C.M."/>
            <person name="Gschloessl B."/>
            <person name="Heesch S."/>
            <person name="Jabbari K."/>
            <person name="Jubin C."/>
            <person name="Kawai H."/>
            <person name="Kimura K."/>
            <person name="Kloareg B."/>
            <person name="Kupper F.C."/>
            <person name="Lang D."/>
            <person name="Le Bail A."/>
            <person name="Leblanc C."/>
            <person name="Lerouge P."/>
            <person name="Lohr M."/>
            <person name="Lopez P.J."/>
            <person name="Martens C."/>
            <person name="Maumus F."/>
            <person name="Michel G."/>
            <person name="Miranda-Saavedra D."/>
            <person name="Morales J."/>
            <person name="Moreau H."/>
            <person name="Motomura T."/>
            <person name="Nagasato C."/>
            <person name="Napoli C.A."/>
            <person name="Nelson D.R."/>
            <person name="Nyvall-Collen P."/>
            <person name="Peters A.F."/>
            <person name="Pommier C."/>
            <person name="Potin P."/>
            <person name="Poulain J."/>
            <person name="Quesneville H."/>
            <person name="Read B."/>
            <person name="Rensing S.A."/>
            <person name="Ritter A."/>
            <person name="Rousvoal S."/>
            <person name="Samanta M."/>
            <person name="Samson G."/>
            <person name="Schroeder D.C."/>
            <person name="Segurens B."/>
            <person name="Strittmatter M."/>
            <person name="Tonon T."/>
            <person name="Tregear J.W."/>
            <person name="Valentin K."/>
            <person name="von Dassow P."/>
            <person name="Yamagishi T."/>
            <person name="Van de Peer Y."/>
            <person name="Wincker P."/>
        </authorList>
    </citation>
    <scope>NUCLEOTIDE SEQUENCE [LARGE SCALE GENOMIC DNA]</scope>
    <source>
        <strain evidence="5">Ec32 / CCAP1310/4</strain>
    </source>
</reference>
<dbReference type="Proteomes" id="UP000002630">
    <property type="component" value="Linkage Group LG16"/>
</dbReference>